<gene>
    <name evidence="4" type="ORF">GUITHDRAFT_141135</name>
</gene>
<proteinExistence type="predicted"/>
<evidence type="ECO:0000313" key="6">
    <source>
        <dbReference type="Proteomes" id="UP000011087"/>
    </source>
</evidence>
<dbReference type="Pfam" id="PF22899">
    <property type="entry name" value="SMCHD1_S5"/>
    <property type="match status" value="1"/>
</dbReference>
<dbReference type="HOGENOM" id="CLU_231817_0_0_1"/>
<sequence>MSDYRDSDVLKIYIADRIRNEVPRIESPIQLKCQDFSSIPQVLAEVKRKLSKLGWSGEEELKLCAMSGEGGELKDFQDLLSNFQDSACEVRLVYDVNDTCEWITSIAPNKRRLIEGSISNYTFLSALGELLDNAIEAVMQTGIEESKKIEIIIDLIQKRFSLHDNGVGCADPKKLLQYGSARADVQRRYDPSSRSFLRYFGGSFSRYGVGSKNACNLLGKTIRIISKSKGSMIENSVKDSDPNAWIASSFARRLEDAGMVNASYCKIVIDEFDTTLLETGSLPADEGILETIKSLRMMYFMYLGVNQSQGSKPGFYLMAQKILRACQETCVCENDVQEIRNIEVTTRMVNDKNKLIKAIQLLDEAKTLPHLELNLKVTSEGQKGHEVVQEMTVAHCASSCCLDTLLSDAAVDCFPLYLDLREYKRKDLVFKKTMVMGAVFYFPKRNNSETIQFVDRLFGLSCAEHRRFMTFWMGRWLLADQFMPEFMQKSKSKRTKLNISADVRNRAFGIMFVDRDIAPEADKTKLHQREGNLSRVQKAFKDKVLSEAYDTWLLLCHRKYDEEITFEDEDAEFDTNQRIFTHQSITFSGKKFNVGDYVEVFEAEEAHLENKDKKSLLVGQIRRFLQHRNSLHQGKVEILMLETNNRFENVEQKEIPDWSMRLIDAATFEEHKEKNKGNLASEVFFVQSKKRIRAGDQRVLKLECRNHLGARIDVNPMCTLHVIFHQEDMKQEKFVLPDRNDPFGTDPVFLTKAGEYTVSLESTLPHHPIACTPLRFRVVAGDVSKVKMNDDVRVVSIRFGRQSSFKATLYDEYDNVVSPQEMHKPRIKLSQVEQSFSIASRPPQLQVETTLHEDAIEMKILEARDGSAGKFKATLIVTSESGSSVHVDFDLEVQHGDPQCIEVEPVDCSQGLELTNLSELPDISCSIKDRYSNPCDTIGETAKMFVTSTDLRLESSYISCPLFAGKCILLMDKRLQSLYFNRPADKRTAKVKNCSVVSAWGAKKKTQEHNQIGANLNDTWRSLLEKQEEPAGFFCHEHGFFTKGDWLLVRLDSDQPNRYKYQQGRLESVSKERGRCCWWVKYFNATSDSSRLLVPAEGGPEMLNIDRIQKRILVLHHSLMDRLDVCVLNEDVYFACCDECTADLQASLDFFLHSDDKLLHRRMSFPLKTSGTPVRFLISQQGKILGEGDALVVIEVDYGTVLDNLFLLAKDETMQPCIDLKETVEVRCSWQEAGSPLKFRPAKAKKLLLPEFVAKQDETYSININNDNGIPQDLKIQVRVNRGEPALLRLQVERDKVVVGESFSLRGFVCDRNGLVIDNFGDFDIDHETYTFKFETNEREEREILMKDSQGVEVSGVKAKGNITTHDNDFQMRNVYIKCKPARGTFRMEMKIKPKKKYAQQWYVMKAIESQIELHAGKASEIMLDGRHTNLFPLQVPSNLEYLCEIFFQVTDCSGNNLSEHWDTDLTLDIPKSSSAKLQKWREQGRETVYRLARLPPLPKGQHKITLKSKKLKSLELVVVSMPGNTVQQLGLEVEPSVKHLQATVSGDRMTADFTAKITFHTEDGQELKFSSEIPDVKLVCSANGKKDVELGTTPISFEGNQLICMFSLNEVGNDLKIKAVFEDTRLGSSKTTKSTACKVKVEPGPVHCILLPSCKLEGSMNRFTFSVHAADRLYQPTSYHPVSDWKLSISPRVLEVDDFEIEAEPVQLSSSCPGRCSSFRLKPRRWSDGRDLSRCTVCFDTACNFDPPVPSKQHQVNLVHYDTVTDDAEDVDGDAASFAEEEEERTRATKIEISRCRNELEQSQRKIKNCLQTMPTKSCFSHEITQLSLELDAAADAQKGQVCERWLSKVRSIQRELEEKATRWSKATFLPCKYEAKIPQGHSCLGCPASLYQIDDSRATELQVAISTAFGAELSTLVFSSSHQMNKYVEDRLSRNPDTADLRAIALPDMIDSPDGASDEVPRAALGRANKFVRQVRAGDAMLDSLARRFFGRLVVFELHQDARAYRAAAGEMAVGLDAPNNVLLWNGSRVVASKEKRSSNVLGVANDYMSRTQQKLKEDTNAAGEIDRLLREIKDFCTSMAEQQEKINALEQSTHLSSVSTAISVSKSSSREILTPKRGARHAVREVEDEIPKKRLKDSPFSHR</sequence>
<feature type="compositionally biased region" description="Basic and acidic residues" evidence="2">
    <location>
        <begin position="2125"/>
        <end position="2146"/>
    </location>
</feature>
<dbReference type="Gene3D" id="3.30.565.10">
    <property type="entry name" value="Histidine kinase-like ATPase, C-terminal domain"/>
    <property type="match status" value="1"/>
</dbReference>
<dbReference type="InterPro" id="IPR055109">
    <property type="entry name" value="SMCHD1_S5"/>
</dbReference>
<dbReference type="PaxDb" id="55529-EKX42445"/>
<evidence type="ECO:0000256" key="1">
    <source>
        <dbReference type="SAM" id="Coils"/>
    </source>
</evidence>
<reference evidence="4 6" key="1">
    <citation type="journal article" date="2012" name="Nature">
        <title>Algal genomes reveal evolutionary mosaicism and the fate of nucleomorphs.</title>
        <authorList>
            <consortium name="DOE Joint Genome Institute"/>
            <person name="Curtis B.A."/>
            <person name="Tanifuji G."/>
            <person name="Burki F."/>
            <person name="Gruber A."/>
            <person name="Irimia M."/>
            <person name="Maruyama S."/>
            <person name="Arias M.C."/>
            <person name="Ball S.G."/>
            <person name="Gile G.H."/>
            <person name="Hirakawa Y."/>
            <person name="Hopkins J.F."/>
            <person name="Kuo A."/>
            <person name="Rensing S.A."/>
            <person name="Schmutz J."/>
            <person name="Symeonidi A."/>
            <person name="Elias M."/>
            <person name="Eveleigh R.J."/>
            <person name="Herman E.K."/>
            <person name="Klute M.J."/>
            <person name="Nakayama T."/>
            <person name="Obornik M."/>
            <person name="Reyes-Prieto A."/>
            <person name="Armbrust E.V."/>
            <person name="Aves S.J."/>
            <person name="Beiko R.G."/>
            <person name="Coutinho P."/>
            <person name="Dacks J.B."/>
            <person name="Durnford D.G."/>
            <person name="Fast N.M."/>
            <person name="Green B.R."/>
            <person name="Grisdale C.J."/>
            <person name="Hempel F."/>
            <person name="Henrissat B."/>
            <person name="Hoppner M.P."/>
            <person name="Ishida K."/>
            <person name="Kim E."/>
            <person name="Koreny L."/>
            <person name="Kroth P.G."/>
            <person name="Liu Y."/>
            <person name="Malik S.B."/>
            <person name="Maier U.G."/>
            <person name="McRose D."/>
            <person name="Mock T."/>
            <person name="Neilson J.A."/>
            <person name="Onodera N.T."/>
            <person name="Poole A.M."/>
            <person name="Pritham E.J."/>
            <person name="Richards T.A."/>
            <person name="Rocap G."/>
            <person name="Roy S.W."/>
            <person name="Sarai C."/>
            <person name="Schaack S."/>
            <person name="Shirato S."/>
            <person name="Slamovits C.H."/>
            <person name="Spencer D.F."/>
            <person name="Suzuki S."/>
            <person name="Worden A.Z."/>
            <person name="Zauner S."/>
            <person name="Barry K."/>
            <person name="Bell C."/>
            <person name="Bharti A.K."/>
            <person name="Crow J.A."/>
            <person name="Grimwood J."/>
            <person name="Kramer R."/>
            <person name="Lindquist E."/>
            <person name="Lucas S."/>
            <person name="Salamov A."/>
            <person name="McFadden G.I."/>
            <person name="Lane C.E."/>
            <person name="Keeling P.J."/>
            <person name="Gray M.W."/>
            <person name="Grigoriev I.V."/>
            <person name="Archibald J.M."/>
        </authorList>
    </citation>
    <scope>NUCLEOTIDE SEQUENCE</scope>
    <source>
        <strain evidence="4 6">CCMP2712</strain>
    </source>
</reference>
<dbReference type="EnsemblProtists" id="EKX42445">
    <property type="protein sequence ID" value="EKX42445"/>
    <property type="gene ID" value="GUITHDRAFT_141135"/>
</dbReference>
<dbReference type="RefSeq" id="XP_005829425.1">
    <property type="nucleotide sequence ID" value="XM_005829368.1"/>
</dbReference>
<evidence type="ECO:0000313" key="5">
    <source>
        <dbReference type="EnsemblProtists" id="EKX42445"/>
    </source>
</evidence>
<dbReference type="InterPro" id="IPR036890">
    <property type="entry name" value="HATPase_C_sf"/>
</dbReference>
<organism evidence="4">
    <name type="scientific">Guillardia theta (strain CCMP2712)</name>
    <name type="common">Cryptophyte</name>
    <dbReference type="NCBI Taxonomy" id="905079"/>
    <lineage>
        <taxon>Eukaryota</taxon>
        <taxon>Cryptophyceae</taxon>
        <taxon>Pyrenomonadales</taxon>
        <taxon>Geminigeraceae</taxon>
        <taxon>Guillardia</taxon>
    </lineage>
</organism>
<dbReference type="Pfam" id="PF13589">
    <property type="entry name" value="HATPase_c_3"/>
    <property type="match status" value="1"/>
</dbReference>
<dbReference type="KEGG" id="gtt:GUITHDRAFT_141135"/>
<keyword evidence="6" id="KW-1185">Reference proteome</keyword>
<dbReference type="EMBL" id="JH993016">
    <property type="protein sequence ID" value="EKX42445.1"/>
    <property type="molecule type" value="Genomic_DNA"/>
</dbReference>
<dbReference type="GO" id="GO:0006302">
    <property type="term" value="P:double-strand break repair"/>
    <property type="evidence" value="ECO:0007669"/>
    <property type="project" value="InterPro"/>
</dbReference>
<reference evidence="5" key="3">
    <citation type="submission" date="2016-03" db="UniProtKB">
        <authorList>
            <consortium name="EnsemblProtists"/>
        </authorList>
    </citation>
    <scope>IDENTIFICATION</scope>
</reference>
<dbReference type="InterPro" id="IPR038892">
    <property type="entry name" value="SMCHD1"/>
</dbReference>
<reference evidence="6" key="2">
    <citation type="submission" date="2012-11" db="EMBL/GenBank/DDBJ databases">
        <authorList>
            <person name="Kuo A."/>
            <person name="Curtis B.A."/>
            <person name="Tanifuji G."/>
            <person name="Burki F."/>
            <person name="Gruber A."/>
            <person name="Irimia M."/>
            <person name="Maruyama S."/>
            <person name="Arias M.C."/>
            <person name="Ball S.G."/>
            <person name="Gile G.H."/>
            <person name="Hirakawa Y."/>
            <person name="Hopkins J.F."/>
            <person name="Rensing S.A."/>
            <person name="Schmutz J."/>
            <person name="Symeonidi A."/>
            <person name="Elias M."/>
            <person name="Eveleigh R.J."/>
            <person name="Herman E.K."/>
            <person name="Klute M.J."/>
            <person name="Nakayama T."/>
            <person name="Obornik M."/>
            <person name="Reyes-Prieto A."/>
            <person name="Armbrust E.V."/>
            <person name="Aves S.J."/>
            <person name="Beiko R.G."/>
            <person name="Coutinho P."/>
            <person name="Dacks J.B."/>
            <person name="Durnford D.G."/>
            <person name="Fast N.M."/>
            <person name="Green B.R."/>
            <person name="Grisdale C."/>
            <person name="Hempe F."/>
            <person name="Henrissat B."/>
            <person name="Hoppner M.P."/>
            <person name="Ishida K.-I."/>
            <person name="Kim E."/>
            <person name="Koreny L."/>
            <person name="Kroth P.G."/>
            <person name="Liu Y."/>
            <person name="Malik S.-B."/>
            <person name="Maier U.G."/>
            <person name="McRose D."/>
            <person name="Mock T."/>
            <person name="Neilson J.A."/>
            <person name="Onodera N.T."/>
            <person name="Poole A.M."/>
            <person name="Pritham E.J."/>
            <person name="Richards T.A."/>
            <person name="Rocap G."/>
            <person name="Roy S.W."/>
            <person name="Sarai C."/>
            <person name="Schaack S."/>
            <person name="Shirato S."/>
            <person name="Slamovits C.H."/>
            <person name="Spencer D.F."/>
            <person name="Suzuki S."/>
            <person name="Worden A.Z."/>
            <person name="Zauner S."/>
            <person name="Barry K."/>
            <person name="Bell C."/>
            <person name="Bharti A.K."/>
            <person name="Crow J.A."/>
            <person name="Grimwood J."/>
            <person name="Kramer R."/>
            <person name="Lindquist E."/>
            <person name="Lucas S."/>
            <person name="Salamov A."/>
            <person name="McFadden G.I."/>
            <person name="Lane C.E."/>
            <person name="Keeling P.J."/>
            <person name="Gray M.W."/>
            <person name="Grigoriev I.V."/>
            <person name="Archibald J.M."/>
        </authorList>
    </citation>
    <scope>NUCLEOTIDE SEQUENCE</scope>
    <source>
        <strain evidence="6">CCMP2712</strain>
    </source>
</reference>
<dbReference type="PANTHER" id="PTHR22640:SF2">
    <property type="entry name" value="STRUCTURAL MAINTENANCE OF CHROMOSOMES FLEXIBLE HINGE DOMAIN-CONTAINING PROTEIN 1"/>
    <property type="match status" value="1"/>
</dbReference>
<accession>L1J2X7</accession>
<feature type="coiled-coil region" evidence="1">
    <location>
        <begin position="1780"/>
        <end position="1814"/>
    </location>
</feature>
<keyword evidence="1" id="KW-0175">Coiled coil</keyword>
<dbReference type="SUPFAM" id="SSF55874">
    <property type="entry name" value="ATPase domain of HSP90 chaperone/DNA topoisomerase II/histidine kinase"/>
    <property type="match status" value="1"/>
</dbReference>
<feature type="region of interest" description="Disordered" evidence="2">
    <location>
        <begin position="2106"/>
        <end position="2146"/>
    </location>
</feature>
<feature type="domain" description="SMCHD1 ribosomal S5" evidence="3">
    <location>
        <begin position="404"/>
        <end position="559"/>
    </location>
</feature>
<evidence type="ECO:0000256" key="2">
    <source>
        <dbReference type="SAM" id="MobiDB-lite"/>
    </source>
</evidence>
<evidence type="ECO:0000259" key="3">
    <source>
        <dbReference type="Pfam" id="PF22899"/>
    </source>
</evidence>
<protein>
    <recommendedName>
        <fullName evidence="3">SMCHD1 ribosomal S5 domain-containing protein</fullName>
    </recommendedName>
</protein>
<dbReference type="Proteomes" id="UP000011087">
    <property type="component" value="Unassembled WGS sequence"/>
</dbReference>
<evidence type="ECO:0000313" key="4">
    <source>
        <dbReference type="EMBL" id="EKX42445.1"/>
    </source>
</evidence>
<dbReference type="GeneID" id="17299110"/>
<name>L1J2X7_GUITC</name>
<dbReference type="PANTHER" id="PTHR22640">
    <property type="entry name" value="STRUCTURAL MAINTENANCE OF CHROMOSOMES FLEXIBLE HINGE DOMAIN-CONTAINING PROTEIN 1"/>
    <property type="match status" value="1"/>
</dbReference>